<dbReference type="AlphaFoldDB" id="A0A1C3WUP0"/>
<dbReference type="Gene3D" id="3.20.20.140">
    <property type="entry name" value="Metal-dependent hydrolases"/>
    <property type="match status" value="1"/>
</dbReference>
<evidence type="ECO:0000259" key="2">
    <source>
        <dbReference type="Pfam" id="PF04909"/>
    </source>
</evidence>
<evidence type="ECO:0000313" key="4">
    <source>
        <dbReference type="Proteomes" id="UP000199205"/>
    </source>
</evidence>
<name>A0A1C3WUP0_9HYPH</name>
<proteinExistence type="inferred from homology"/>
<dbReference type="Proteomes" id="UP000199205">
    <property type="component" value="Unassembled WGS sequence"/>
</dbReference>
<dbReference type="InterPro" id="IPR032466">
    <property type="entry name" value="Metal_Hydrolase"/>
</dbReference>
<dbReference type="InterPro" id="IPR006680">
    <property type="entry name" value="Amidohydro-rel"/>
</dbReference>
<dbReference type="PANTHER" id="PTHR43569:SF2">
    <property type="entry name" value="AMIDOHYDROLASE-RELATED DOMAIN-CONTAINING PROTEIN"/>
    <property type="match status" value="1"/>
</dbReference>
<evidence type="ECO:0000313" key="3">
    <source>
        <dbReference type="EMBL" id="SCB43678.1"/>
    </source>
</evidence>
<reference evidence="3 4" key="1">
    <citation type="submission" date="2016-08" db="EMBL/GenBank/DDBJ databases">
        <authorList>
            <person name="Seilhamer J.J."/>
        </authorList>
    </citation>
    <scope>NUCLEOTIDE SEQUENCE [LARGE SCALE GENOMIC DNA]</scope>
    <source>
        <strain evidence="3 4">P1-7</strain>
    </source>
</reference>
<dbReference type="PANTHER" id="PTHR43569">
    <property type="entry name" value="AMIDOHYDROLASE"/>
    <property type="match status" value="1"/>
</dbReference>
<dbReference type="OrthoDB" id="9787654at2"/>
<organism evidence="3 4">
    <name type="scientific">Rhizobium lusitanum</name>
    <dbReference type="NCBI Taxonomy" id="293958"/>
    <lineage>
        <taxon>Bacteria</taxon>
        <taxon>Pseudomonadati</taxon>
        <taxon>Pseudomonadota</taxon>
        <taxon>Alphaproteobacteria</taxon>
        <taxon>Hyphomicrobiales</taxon>
        <taxon>Rhizobiaceae</taxon>
        <taxon>Rhizobium/Agrobacterium group</taxon>
        <taxon>Rhizobium</taxon>
    </lineage>
</organism>
<dbReference type="Pfam" id="PF04909">
    <property type="entry name" value="Amidohydro_2"/>
    <property type="match status" value="1"/>
</dbReference>
<evidence type="ECO:0000256" key="1">
    <source>
        <dbReference type="ARBA" id="ARBA00038310"/>
    </source>
</evidence>
<dbReference type="EMBL" id="FMAF01000017">
    <property type="protein sequence ID" value="SCB43678.1"/>
    <property type="molecule type" value="Genomic_DNA"/>
</dbReference>
<dbReference type="InterPro" id="IPR052350">
    <property type="entry name" value="Metallo-dep_Lactonases"/>
</dbReference>
<dbReference type="RefSeq" id="WP_092575724.1">
    <property type="nucleotide sequence ID" value="NZ_FMAF01000017.1"/>
</dbReference>
<sequence>MPNRVIDAHQHFWNLATGTYPWMAGDELKPLRRDYGPAELMPLMAASGVDATILVQCRHDLEETRDFLSIADKYSFVAGVVGWVDLQAEDIAEQLTACRLLPGGQRLVGIRHNVHDEPDADWLRRPAVHRGIAAVFEAGLAFDLLVRTRELPAAIDLVGHFPNGRFVLDHMAKPPIASGFSTSWHAAFKELSEHGNVWCKVSGLVTEANCHRAAPVDFDPYIKIALECFGPDRVIFGSDWPVSTLAASYAEVKAIASRLSSTGPGVADRFFERNAIDAYQLSMDGTK</sequence>
<protein>
    <submittedName>
        <fullName evidence="3">L-fuconolactonase</fullName>
    </submittedName>
</protein>
<accession>A0A1C3WUP0</accession>
<gene>
    <name evidence="3" type="ORF">GA0061101_117114</name>
</gene>
<feature type="domain" description="Amidohydrolase-related" evidence="2">
    <location>
        <begin position="6"/>
        <end position="280"/>
    </location>
</feature>
<comment type="similarity">
    <text evidence="1">Belongs to the metallo-dependent hydrolases superfamily.</text>
</comment>
<dbReference type="SUPFAM" id="SSF51556">
    <property type="entry name" value="Metallo-dependent hydrolases"/>
    <property type="match status" value="1"/>
</dbReference>
<dbReference type="GO" id="GO:0016787">
    <property type="term" value="F:hydrolase activity"/>
    <property type="evidence" value="ECO:0007669"/>
    <property type="project" value="InterPro"/>
</dbReference>